<evidence type="ECO:0000313" key="2">
    <source>
        <dbReference type="Proteomes" id="UP000663193"/>
    </source>
</evidence>
<dbReference type="VEuPathDB" id="FungiDB:JI435_096840"/>
<dbReference type="Proteomes" id="UP000663193">
    <property type="component" value="Chromosome 1"/>
</dbReference>
<evidence type="ECO:0000313" key="1">
    <source>
        <dbReference type="EMBL" id="QRC90276.1"/>
    </source>
</evidence>
<reference evidence="2" key="1">
    <citation type="journal article" date="2021" name="BMC Genomics">
        <title>Chromosome-level genome assembly and manually-curated proteome of model necrotroph Parastagonospora nodorum Sn15 reveals a genome-wide trove of candidate effector homologs, and redundancy of virulence-related functions within an accessory chromosome.</title>
        <authorList>
            <person name="Bertazzoni S."/>
            <person name="Jones D.A.B."/>
            <person name="Phan H.T."/>
            <person name="Tan K.-C."/>
            <person name="Hane J.K."/>
        </authorList>
    </citation>
    <scope>NUCLEOTIDE SEQUENCE [LARGE SCALE GENOMIC DNA]</scope>
    <source>
        <strain evidence="2">SN15 / ATCC MYA-4574 / FGSC 10173)</strain>
    </source>
</reference>
<accession>A0A7U2ENV1</accession>
<gene>
    <name evidence="1" type="ORF">JI435_096840</name>
</gene>
<sequence length="107" mass="11611">MKSSEHSVVLGEVLSNGDRYIEASSLDLSAVLEPYGAEKINKSIFIICIGPKLSEHRQEITKLLDDDFNVFPVLDSLDEIHAYKGDKAKTVDIGIRVACGVAPPGLV</sequence>
<dbReference type="RefSeq" id="XP_001799971.1">
    <property type="nucleotide sequence ID" value="XM_001799919.1"/>
</dbReference>
<protein>
    <submittedName>
        <fullName evidence="1">Uncharacterized protein</fullName>
    </submittedName>
</protein>
<keyword evidence="2" id="KW-1185">Reference proteome</keyword>
<name>A0A7U2ENV1_PHANO</name>
<organism evidence="1 2">
    <name type="scientific">Phaeosphaeria nodorum (strain SN15 / ATCC MYA-4574 / FGSC 10173)</name>
    <name type="common">Glume blotch fungus</name>
    <name type="synonym">Parastagonospora nodorum</name>
    <dbReference type="NCBI Taxonomy" id="321614"/>
    <lineage>
        <taxon>Eukaryota</taxon>
        <taxon>Fungi</taxon>
        <taxon>Dikarya</taxon>
        <taxon>Ascomycota</taxon>
        <taxon>Pezizomycotina</taxon>
        <taxon>Dothideomycetes</taxon>
        <taxon>Pleosporomycetidae</taxon>
        <taxon>Pleosporales</taxon>
        <taxon>Pleosporineae</taxon>
        <taxon>Phaeosphaeriaceae</taxon>
        <taxon>Parastagonospora</taxon>
    </lineage>
</organism>
<dbReference type="EMBL" id="CP069023">
    <property type="protein sequence ID" value="QRC90276.1"/>
    <property type="molecule type" value="Genomic_DNA"/>
</dbReference>
<dbReference type="KEGG" id="pno:SNOG_09684"/>
<proteinExistence type="predicted"/>
<dbReference type="OrthoDB" id="3717802at2759"/>
<dbReference type="AlphaFoldDB" id="A0A7U2ENV1"/>